<accession>A0A2Z5ZFE8</accession>
<sequence length="77" mass="8587">MLKLALILLSLAVWVSIFAYFWHQNILRWLDNRFGRDTLPSDPDEEGAEGLDHNTPLFTAPQPQDGKPAPSESSPPG</sequence>
<evidence type="ECO:0000313" key="3">
    <source>
        <dbReference type="EMBL" id="GAN65176.1"/>
    </source>
</evidence>
<evidence type="ECO:0000313" key="5">
    <source>
        <dbReference type="Proteomes" id="UP000270034"/>
    </source>
</evidence>
<reference evidence="2 5" key="2">
    <citation type="submission" date="2018-02" db="EMBL/GenBank/DDBJ databases">
        <title>Acetobacter orientalis genome.</title>
        <authorList>
            <person name="Nakashima N."/>
            <person name="Tamura T."/>
        </authorList>
    </citation>
    <scope>NUCLEOTIDE SEQUENCE [LARGE SCALE GENOMIC DNA]</scope>
    <source>
        <strain evidence="2 5">FAN1</strain>
    </source>
</reference>
<proteinExistence type="predicted"/>
<dbReference type="GeneID" id="76203322"/>
<dbReference type="Proteomes" id="UP000270034">
    <property type="component" value="Chromosome"/>
</dbReference>
<evidence type="ECO:0000313" key="2">
    <source>
        <dbReference type="EMBL" id="BBC79105.1"/>
    </source>
</evidence>
<evidence type="ECO:0000313" key="4">
    <source>
        <dbReference type="Proteomes" id="UP000032670"/>
    </source>
</evidence>
<protein>
    <submittedName>
        <fullName evidence="2">GntR family transcriptional regulator</fullName>
    </submittedName>
</protein>
<reference evidence="3 4" key="1">
    <citation type="submission" date="2012-11" db="EMBL/GenBank/DDBJ databases">
        <title>Whole genome sequence of Acetobacter orientalis 21F-2.</title>
        <authorList>
            <person name="Azuma Y."/>
            <person name="Higashiura N."/>
            <person name="Hirakawa H."/>
            <person name="Matsushita K."/>
        </authorList>
    </citation>
    <scope>NUCLEOTIDE SEQUENCE [LARGE SCALE GENOMIC DNA]</scope>
    <source>
        <strain evidence="3 4">21F-2</strain>
    </source>
</reference>
<accession>A0A0D6NI93</accession>
<evidence type="ECO:0000256" key="1">
    <source>
        <dbReference type="SAM" id="MobiDB-lite"/>
    </source>
</evidence>
<name>A0A2Z5ZFE8_9PROT</name>
<gene>
    <name evidence="3" type="ORF">Abor_006_130</name>
    <name evidence="2" type="ORF">AcetOrient_orf01096</name>
</gene>
<dbReference type="EMBL" id="BAMX01000006">
    <property type="protein sequence ID" value="GAN65176.1"/>
    <property type="molecule type" value="Genomic_DNA"/>
</dbReference>
<dbReference type="AlphaFoldDB" id="A0A2Z5ZFE8"/>
<keyword evidence="4" id="KW-1185">Reference proteome</keyword>
<dbReference type="EMBL" id="AP018515">
    <property type="protein sequence ID" value="BBC79105.1"/>
    <property type="molecule type" value="Genomic_DNA"/>
</dbReference>
<dbReference type="KEGG" id="aot:AcetOri_orf01096"/>
<dbReference type="Proteomes" id="UP000032670">
    <property type="component" value="Unassembled WGS sequence"/>
</dbReference>
<dbReference type="RefSeq" id="WP_048840222.1">
    <property type="nucleotide sequence ID" value="NZ_BAMX01000006.1"/>
</dbReference>
<feature type="region of interest" description="Disordered" evidence="1">
    <location>
        <begin position="38"/>
        <end position="77"/>
    </location>
</feature>
<organism evidence="2 5">
    <name type="scientific">Acetobacter orientalis</name>
    <dbReference type="NCBI Taxonomy" id="146474"/>
    <lineage>
        <taxon>Bacteria</taxon>
        <taxon>Pseudomonadati</taxon>
        <taxon>Pseudomonadota</taxon>
        <taxon>Alphaproteobacteria</taxon>
        <taxon>Acetobacterales</taxon>
        <taxon>Acetobacteraceae</taxon>
        <taxon>Acetobacter</taxon>
    </lineage>
</organism>